<feature type="compositionally biased region" description="Pro residues" evidence="1">
    <location>
        <begin position="233"/>
        <end position="244"/>
    </location>
</feature>
<dbReference type="EMBL" id="ML004478">
    <property type="protein sequence ID" value="RKP29681.1"/>
    <property type="molecule type" value="Genomic_DNA"/>
</dbReference>
<protein>
    <submittedName>
        <fullName evidence="2">Uncharacterized protein</fullName>
    </submittedName>
</protein>
<reference evidence="3" key="1">
    <citation type="journal article" date="2018" name="Nat. Microbiol.">
        <title>Leveraging single-cell genomics to expand the fungal tree of life.</title>
        <authorList>
            <person name="Ahrendt S.R."/>
            <person name="Quandt C.A."/>
            <person name="Ciobanu D."/>
            <person name="Clum A."/>
            <person name="Salamov A."/>
            <person name="Andreopoulos B."/>
            <person name="Cheng J.F."/>
            <person name="Woyke T."/>
            <person name="Pelin A."/>
            <person name="Henrissat B."/>
            <person name="Reynolds N.K."/>
            <person name="Benny G.L."/>
            <person name="Smith M.E."/>
            <person name="James T.Y."/>
            <person name="Grigoriev I.V."/>
        </authorList>
    </citation>
    <scope>NUCLEOTIDE SEQUENCE [LARGE SCALE GENOMIC DNA]</scope>
    <source>
        <strain evidence="3">Baker2002</strain>
    </source>
</reference>
<proteinExistence type="predicted"/>
<organism evidence="2 3">
    <name type="scientific">Metschnikowia bicuspidata</name>
    <dbReference type="NCBI Taxonomy" id="27322"/>
    <lineage>
        <taxon>Eukaryota</taxon>
        <taxon>Fungi</taxon>
        <taxon>Dikarya</taxon>
        <taxon>Ascomycota</taxon>
        <taxon>Saccharomycotina</taxon>
        <taxon>Pichiomycetes</taxon>
        <taxon>Metschnikowiaceae</taxon>
        <taxon>Metschnikowia</taxon>
    </lineage>
</organism>
<dbReference type="OrthoDB" id="4082978at2759"/>
<dbReference type="Proteomes" id="UP000268321">
    <property type="component" value="Unassembled WGS sequence"/>
</dbReference>
<feature type="region of interest" description="Disordered" evidence="1">
    <location>
        <begin position="217"/>
        <end position="244"/>
    </location>
</feature>
<evidence type="ECO:0000313" key="3">
    <source>
        <dbReference type="Proteomes" id="UP000268321"/>
    </source>
</evidence>
<gene>
    <name evidence="2" type="ORF">METBISCDRAFT_28049</name>
</gene>
<evidence type="ECO:0000256" key="1">
    <source>
        <dbReference type="SAM" id="MobiDB-lite"/>
    </source>
</evidence>
<feature type="compositionally biased region" description="Polar residues" evidence="1">
    <location>
        <begin position="223"/>
        <end position="232"/>
    </location>
</feature>
<keyword evidence="3" id="KW-1185">Reference proteome</keyword>
<dbReference type="AlphaFoldDB" id="A0A4P9ZC61"/>
<accession>A0A4P9ZC61</accession>
<sequence>MASVALALQRYQYTVTIKKKTVCNHEKLLLPIRRVRTRDETLREGLILLHRLQPLSRTAVVRIKHIGVDFTQDLKPRPGVVPCLKMLGKLTVSTELPTHPAFKDGQRVVVFPYSTCAMQDAKEPCANCRRAPAVGNAPSDRAALYALHREHVCLKEWVFLVDRRQNAPHAVLDLLKTRLPRVPALVDARRLANSYKEIFLMERLLDTLTDMNSAAHEKMKRQNLFQRSSSPNRPLPTKPSPPCSPLLSSYADPTHGLQNTYCAKPILHYGRWLYYDADFELQPDDL</sequence>
<name>A0A4P9ZC61_9ASCO</name>
<evidence type="ECO:0000313" key="2">
    <source>
        <dbReference type="EMBL" id="RKP29681.1"/>
    </source>
</evidence>